<gene>
    <name evidence="6" type="ORF">FJY68_05115</name>
</gene>
<evidence type="ECO:0000256" key="4">
    <source>
        <dbReference type="ARBA" id="ARBA00023136"/>
    </source>
</evidence>
<dbReference type="InterPro" id="IPR007452">
    <property type="entry name" value="TamB_C"/>
</dbReference>
<evidence type="ECO:0000256" key="1">
    <source>
        <dbReference type="ARBA" id="ARBA00004167"/>
    </source>
</evidence>
<evidence type="ECO:0000256" key="2">
    <source>
        <dbReference type="ARBA" id="ARBA00022692"/>
    </source>
</evidence>
<evidence type="ECO:0000259" key="5">
    <source>
        <dbReference type="Pfam" id="PF04357"/>
    </source>
</evidence>
<comment type="subcellular location">
    <subcellularLocation>
        <location evidence="1">Membrane</location>
        <topology evidence="1">Single-pass membrane protein</topology>
    </subcellularLocation>
</comment>
<comment type="caution">
    <text evidence="6">The sequence shown here is derived from an EMBL/GenBank/DDBJ whole genome shotgun (WGS) entry which is preliminary data.</text>
</comment>
<dbReference type="AlphaFoldDB" id="A0A937XF58"/>
<dbReference type="GO" id="GO:0009306">
    <property type="term" value="P:protein secretion"/>
    <property type="evidence" value="ECO:0007669"/>
    <property type="project" value="InterPro"/>
</dbReference>
<proteinExistence type="predicted"/>
<reference evidence="6" key="1">
    <citation type="submission" date="2019-03" db="EMBL/GenBank/DDBJ databases">
        <title>Lake Tanganyika Metagenome-Assembled Genomes (MAGs).</title>
        <authorList>
            <person name="Tran P."/>
        </authorList>
    </citation>
    <scope>NUCLEOTIDE SEQUENCE</scope>
    <source>
        <strain evidence="6">K_DeepCast_150m_m2_040</strain>
    </source>
</reference>
<protein>
    <recommendedName>
        <fullName evidence="5">Translocation and assembly module TamB C-terminal domain-containing protein</fullName>
    </recommendedName>
</protein>
<evidence type="ECO:0000313" key="6">
    <source>
        <dbReference type="EMBL" id="MBM3331219.1"/>
    </source>
</evidence>
<dbReference type="PANTHER" id="PTHR36985:SF1">
    <property type="entry name" value="TRANSLOCATION AND ASSEMBLY MODULE SUBUNIT TAMB"/>
    <property type="match status" value="1"/>
</dbReference>
<keyword evidence="4" id="KW-0472">Membrane</keyword>
<evidence type="ECO:0000313" key="7">
    <source>
        <dbReference type="Proteomes" id="UP000779900"/>
    </source>
</evidence>
<dbReference type="PANTHER" id="PTHR36985">
    <property type="entry name" value="TRANSLOCATION AND ASSEMBLY MODULE SUBUNIT TAMB"/>
    <property type="match status" value="1"/>
</dbReference>
<sequence>MRSNFWRLLFGLLVALAAPIIVVLLLAVLILSVPSVGRYVLGAALVRAAPRAGLKVTLGRIEGNIMGSITFTDLKAVLGPDSLKVRKLSLTYDPLASIVHRSFSTSVATAVEPRLFVSSVRPASGPRDGDRHTYPPIRIGQLRVLDGSVYVDAVERVDSVDLDLSLASEPAQLQTRVSDVRARFPRERVWLKDLAGNARLTPDSLVVTGLTAKTAASSLRAGLKMAFQPNSLVLQLESLSVALPELTPFPGRIKLNGAARLDQNQPSGSVRFGAEGLAWRKIELPTISGRLGLDDSVVQVTMAGADSQLGSADLAGRVDLRKLDYSVSARLTGIRARQLHSALPEARADAEIEVSGRGLDSVAVDVTVRAPDFDIDRLWVTGVYRRAGQLVAVDSFELSGPIGNATGHGSWQGRRIEGEVRMDSFDLGQLARFELLQVQGRAAGNLSLAGTMETLDVVSGLSVTGLEVARVSAARAHVAIAAALGREFSGQVRVGVTAARYDGFAVDSAQLTWHEQQFGLGVWRPGIYVTANGSARLARDGIGIDVAALRVTAGREDLTFGDAFHFGLRRDSLNIRLSAAGLAGGDVRAAFARAAGRSPRIEATVSRVDLARLKVLTGFGPDLSGTASLSVAGSDTFDVAIDVEKLSIPEADVELSRVQGKARVSRSRVESDYLWLVRLDSSAVPETSVVSGSLEYKTAGGFELGAVDLRARMRDPGVWVVAYLKPFMVVQQGTVFGDLSLKGSLVRPVLEGRARISQARLGVPVLGTTFDRVNAELVFDGNRVHIEKLTGRSNNGNALVTGFVDLGQRWYVDSLRFHGDFSGTTINPRPEIYGVIGGSLDVDWRSGRPYSLSGTVDIEEALVAWDFGRSFGNGAPDTSLVYDLRVRGERNIWLRNQLMDMEFAADLTVRKTTRDVLYSGALSSRQGSVYYLDHTLRVDSGSVRFDNINNLNPEFYVTAAMPIRGALREQGTPDTVVVTLTGTLEQPSFAFRSGPPIWNETEILSFLTLNVTEEQLRQLSASEQKDAVTKLLGSRLLGYFQNQVSKRARGFVNLDYLEFESELWGSKETRVTVGKYVGRNLYVSYTQSFSGQMIPSFRVEYYINRKNQIVAEGTAQGAPDDRYRTSLRYQFKLRY</sequence>
<keyword evidence="3" id="KW-1133">Transmembrane helix</keyword>
<feature type="domain" description="Translocation and assembly module TamB C-terminal" evidence="5">
    <location>
        <begin position="876"/>
        <end position="1130"/>
    </location>
</feature>
<name>A0A937XF58_UNCW3</name>
<dbReference type="Proteomes" id="UP000779900">
    <property type="component" value="Unassembled WGS sequence"/>
</dbReference>
<dbReference type="Pfam" id="PF04357">
    <property type="entry name" value="TamB"/>
    <property type="match status" value="1"/>
</dbReference>
<dbReference type="EMBL" id="VGIR01000022">
    <property type="protein sequence ID" value="MBM3331219.1"/>
    <property type="molecule type" value="Genomic_DNA"/>
</dbReference>
<keyword evidence="2" id="KW-0812">Transmembrane</keyword>
<accession>A0A937XF58</accession>
<evidence type="ECO:0000256" key="3">
    <source>
        <dbReference type="ARBA" id="ARBA00022989"/>
    </source>
</evidence>
<organism evidence="6 7">
    <name type="scientific">candidate division WOR-3 bacterium</name>
    <dbReference type="NCBI Taxonomy" id="2052148"/>
    <lineage>
        <taxon>Bacteria</taxon>
        <taxon>Bacteria division WOR-3</taxon>
    </lineage>
</organism>
<dbReference type="GO" id="GO:0005886">
    <property type="term" value="C:plasma membrane"/>
    <property type="evidence" value="ECO:0007669"/>
    <property type="project" value="InterPro"/>
</dbReference>